<gene>
    <name evidence="1" type="ORF">WICPIJ_009371</name>
</gene>
<dbReference type="AlphaFoldDB" id="A0A9P8PP04"/>
<comment type="caution">
    <text evidence="1">The sequence shown here is derived from an EMBL/GenBank/DDBJ whole genome shotgun (WGS) entry which is preliminary data.</text>
</comment>
<dbReference type="Proteomes" id="UP000774326">
    <property type="component" value="Unassembled WGS sequence"/>
</dbReference>
<protein>
    <submittedName>
        <fullName evidence="1">Uncharacterized protein</fullName>
    </submittedName>
</protein>
<reference evidence="1" key="2">
    <citation type="submission" date="2021-01" db="EMBL/GenBank/DDBJ databases">
        <authorList>
            <person name="Schikora-Tamarit M.A."/>
        </authorList>
    </citation>
    <scope>NUCLEOTIDE SEQUENCE</scope>
    <source>
        <strain evidence="1">CBS2887</strain>
    </source>
</reference>
<evidence type="ECO:0000313" key="2">
    <source>
        <dbReference type="Proteomes" id="UP000774326"/>
    </source>
</evidence>
<reference evidence="1" key="1">
    <citation type="journal article" date="2021" name="Open Biol.">
        <title>Shared evolutionary footprints suggest mitochondrial oxidative damage underlies multiple complex I losses in fungi.</title>
        <authorList>
            <person name="Schikora-Tamarit M.A."/>
            <person name="Marcet-Houben M."/>
            <person name="Nosek J."/>
            <person name="Gabaldon T."/>
        </authorList>
    </citation>
    <scope>NUCLEOTIDE SEQUENCE</scope>
    <source>
        <strain evidence="1">CBS2887</strain>
    </source>
</reference>
<sequence length="161" mass="16632">MSDPIDMIQFEISWASTLLICSRSSVPNDLYKTQVLVISAKVQRAKLMAWHHQHTAILAPVFGKDIERLQSAGLEISASVAERLTAGLEASSNLTEAGAGAGEGVGNKEIGAAAEANSGKTGKEESASALAMTGMSNSASNKDFNSAASLKGISSNIGVPL</sequence>
<name>A0A9P8PP04_WICPI</name>
<organism evidence="1 2">
    <name type="scientific">Wickerhamomyces pijperi</name>
    <name type="common">Yeast</name>
    <name type="synonym">Pichia pijperi</name>
    <dbReference type="NCBI Taxonomy" id="599730"/>
    <lineage>
        <taxon>Eukaryota</taxon>
        <taxon>Fungi</taxon>
        <taxon>Dikarya</taxon>
        <taxon>Ascomycota</taxon>
        <taxon>Saccharomycotina</taxon>
        <taxon>Saccharomycetes</taxon>
        <taxon>Phaffomycetales</taxon>
        <taxon>Wickerhamomycetaceae</taxon>
        <taxon>Wickerhamomyces</taxon>
    </lineage>
</organism>
<evidence type="ECO:0000313" key="1">
    <source>
        <dbReference type="EMBL" id="KAH3674985.1"/>
    </source>
</evidence>
<proteinExistence type="predicted"/>
<dbReference type="EMBL" id="JAEUBG010005434">
    <property type="protein sequence ID" value="KAH3674985.1"/>
    <property type="molecule type" value="Genomic_DNA"/>
</dbReference>
<keyword evidence="2" id="KW-1185">Reference proteome</keyword>
<accession>A0A9P8PP04</accession>